<dbReference type="PANTHER" id="PTHR10585">
    <property type="entry name" value="ER LUMEN PROTEIN RETAINING RECEPTOR"/>
    <property type="match status" value="1"/>
</dbReference>
<evidence type="ECO:0000313" key="12">
    <source>
        <dbReference type="EMBL" id="ORY74630.1"/>
    </source>
</evidence>
<protein>
    <submittedName>
        <fullName evidence="12">Er lumen protein retaining receptor, variant</fullName>
    </submittedName>
</protein>
<dbReference type="OrthoDB" id="7694678at2759"/>
<keyword evidence="6" id="KW-0931">ER-Golgi transport</keyword>
<keyword evidence="5" id="KW-0256">Endoplasmic reticulum</keyword>
<keyword evidence="4 11" id="KW-0812">Transmembrane</keyword>
<evidence type="ECO:0000256" key="4">
    <source>
        <dbReference type="ARBA" id="ARBA00022692"/>
    </source>
</evidence>
<evidence type="ECO:0000313" key="13">
    <source>
        <dbReference type="Proteomes" id="UP000193685"/>
    </source>
</evidence>
<keyword evidence="10 12" id="KW-0675">Receptor</keyword>
<dbReference type="GeneID" id="63784003"/>
<gene>
    <name evidence="12" type="ORF">BCR37DRAFT_341590</name>
</gene>
<dbReference type="EMBL" id="MCFI01000029">
    <property type="protein sequence ID" value="ORY74630.1"/>
    <property type="molecule type" value="Genomic_DNA"/>
</dbReference>
<dbReference type="AlphaFoldDB" id="A0A1Y2EST2"/>
<organism evidence="12 13">
    <name type="scientific">Protomyces lactucae-debilis</name>
    <dbReference type="NCBI Taxonomy" id="2754530"/>
    <lineage>
        <taxon>Eukaryota</taxon>
        <taxon>Fungi</taxon>
        <taxon>Dikarya</taxon>
        <taxon>Ascomycota</taxon>
        <taxon>Taphrinomycotina</taxon>
        <taxon>Taphrinomycetes</taxon>
        <taxon>Taphrinales</taxon>
        <taxon>Protomycetaceae</taxon>
        <taxon>Protomyces</taxon>
    </lineage>
</organism>
<evidence type="ECO:0000256" key="11">
    <source>
        <dbReference type="SAM" id="Phobius"/>
    </source>
</evidence>
<keyword evidence="9 11" id="KW-0472">Membrane</keyword>
<feature type="transmembrane region" description="Helical" evidence="11">
    <location>
        <begin position="92"/>
        <end position="111"/>
    </location>
</feature>
<reference evidence="12 13" key="1">
    <citation type="submission" date="2016-07" db="EMBL/GenBank/DDBJ databases">
        <title>Pervasive Adenine N6-methylation of Active Genes in Fungi.</title>
        <authorList>
            <consortium name="DOE Joint Genome Institute"/>
            <person name="Mondo S.J."/>
            <person name="Dannebaum R.O."/>
            <person name="Kuo R.C."/>
            <person name="Labutti K."/>
            <person name="Haridas S."/>
            <person name="Kuo A."/>
            <person name="Salamov A."/>
            <person name="Ahrendt S.R."/>
            <person name="Lipzen A."/>
            <person name="Sullivan W."/>
            <person name="Andreopoulos W.B."/>
            <person name="Clum A."/>
            <person name="Lindquist E."/>
            <person name="Daum C."/>
            <person name="Ramamoorthy G.K."/>
            <person name="Gryganskyi A."/>
            <person name="Culley D."/>
            <person name="Magnuson J.K."/>
            <person name="James T.Y."/>
            <person name="O'Malley M.A."/>
            <person name="Stajich J.E."/>
            <person name="Spatafora J.W."/>
            <person name="Visel A."/>
            <person name="Grigoriev I.V."/>
        </authorList>
    </citation>
    <scope>NUCLEOTIDE SEQUENCE [LARGE SCALE GENOMIC DNA]</scope>
    <source>
        <strain evidence="12 13">12-1054</strain>
    </source>
</reference>
<comment type="similarity">
    <text evidence="2">Belongs to the ERD2 family.</text>
</comment>
<dbReference type="GO" id="GO:0015031">
    <property type="term" value="P:protein transport"/>
    <property type="evidence" value="ECO:0007669"/>
    <property type="project" value="UniProtKB-KW"/>
</dbReference>
<dbReference type="InterPro" id="IPR000133">
    <property type="entry name" value="ER_ret_rcpt"/>
</dbReference>
<proteinExistence type="inferred from homology"/>
<evidence type="ECO:0000256" key="8">
    <source>
        <dbReference type="ARBA" id="ARBA00022989"/>
    </source>
</evidence>
<feature type="transmembrane region" description="Helical" evidence="11">
    <location>
        <begin position="61"/>
        <end position="80"/>
    </location>
</feature>
<dbReference type="GO" id="GO:0016192">
    <property type="term" value="P:vesicle-mediated transport"/>
    <property type="evidence" value="ECO:0007669"/>
    <property type="project" value="UniProtKB-KW"/>
</dbReference>
<evidence type="ECO:0000256" key="5">
    <source>
        <dbReference type="ARBA" id="ARBA00022824"/>
    </source>
</evidence>
<dbReference type="GO" id="GO:0006621">
    <property type="term" value="P:protein retention in ER lumen"/>
    <property type="evidence" value="ECO:0007669"/>
    <property type="project" value="InterPro"/>
</dbReference>
<feature type="transmembrane region" description="Helical" evidence="11">
    <location>
        <begin position="181"/>
        <end position="202"/>
    </location>
</feature>
<name>A0A1Y2EST2_PROLT</name>
<dbReference type="Pfam" id="PF00810">
    <property type="entry name" value="ER_lumen_recept"/>
    <property type="match status" value="1"/>
</dbReference>
<comment type="caution">
    <text evidence="12">The sequence shown here is derived from an EMBL/GenBank/DDBJ whole genome shotgun (WGS) entry which is preliminary data.</text>
</comment>
<feature type="transmembrane region" description="Helical" evidence="11">
    <location>
        <begin position="117"/>
        <end position="138"/>
    </location>
</feature>
<comment type="subcellular location">
    <subcellularLocation>
        <location evidence="1">Endoplasmic reticulum membrane</location>
        <topology evidence="1">Multi-pass membrane protein</topology>
    </subcellularLocation>
</comment>
<sequence length="208" mass="24365">MDLLQLTADMAHLASILILIHRIHIRKTCAGISLKTHILYLTVFITRYGDLFLYTHSIYNITMKILYLITSSYIVFLMTLSPHYKLTWYRGLDTFTITPILVLSAVLAIIITHRYTVFEVLWTCSIILESMAILPQLFHLTQVPSLPALPLSHLVALGVYRFFYVLHWMHASFNHTRKVDFTSFLFGLLQTLIWADFLWVWYNRKVIK</sequence>
<evidence type="ECO:0000256" key="9">
    <source>
        <dbReference type="ARBA" id="ARBA00023136"/>
    </source>
</evidence>
<evidence type="ECO:0000256" key="2">
    <source>
        <dbReference type="ARBA" id="ARBA00010120"/>
    </source>
</evidence>
<evidence type="ECO:0000256" key="1">
    <source>
        <dbReference type="ARBA" id="ARBA00004477"/>
    </source>
</evidence>
<evidence type="ECO:0000256" key="7">
    <source>
        <dbReference type="ARBA" id="ARBA00022927"/>
    </source>
</evidence>
<dbReference type="Proteomes" id="UP000193685">
    <property type="component" value="Unassembled WGS sequence"/>
</dbReference>
<keyword evidence="7" id="KW-0653">Protein transport</keyword>
<keyword evidence="8 11" id="KW-1133">Transmembrane helix</keyword>
<feature type="non-terminal residue" evidence="12">
    <location>
        <position position="208"/>
    </location>
</feature>
<evidence type="ECO:0000256" key="3">
    <source>
        <dbReference type="ARBA" id="ARBA00022448"/>
    </source>
</evidence>
<keyword evidence="13" id="KW-1185">Reference proteome</keyword>
<evidence type="ECO:0000256" key="6">
    <source>
        <dbReference type="ARBA" id="ARBA00022892"/>
    </source>
</evidence>
<dbReference type="GO" id="GO:0005789">
    <property type="term" value="C:endoplasmic reticulum membrane"/>
    <property type="evidence" value="ECO:0007669"/>
    <property type="project" value="UniProtKB-SubCell"/>
</dbReference>
<keyword evidence="3" id="KW-0813">Transport</keyword>
<feature type="transmembrane region" description="Helical" evidence="11">
    <location>
        <begin position="150"/>
        <end position="169"/>
    </location>
</feature>
<evidence type="ECO:0000256" key="10">
    <source>
        <dbReference type="ARBA" id="ARBA00023170"/>
    </source>
</evidence>
<dbReference type="GO" id="GO:0046923">
    <property type="term" value="F:ER retention sequence binding"/>
    <property type="evidence" value="ECO:0007669"/>
    <property type="project" value="InterPro"/>
</dbReference>
<dbReference type="RefSeq" id="XP_040722104.1">
    <property type="nucleotide sequence ID" value="XM_040867404.1"/>
</dbReference>
<dbReference type="PRINTS" id="PR00660">
    <property type="entry name" value="ERLUMENR"/>
</dbReference>
<accession>A0A1Y2EST2</accession>
<dbReference type="OMA" id="WKSRSCE"/>
<dbReference type="STRING" id="56484.A0A1Y2EST2"/>